<feature type="binding site" evidence="7">
    <location>
        <position position="177"/>
    </location>
    <ligand>
        <name>substrate</name>
    </ligand>
</feature>
<evidence type="ECO:0000256" key="3">
    <source>
        <dbReference type="ARBA" id="ARBA00022526"/>
    </source>
</evidence>
<dbReference type="InterPro" id="IPR001282">
    <property type="entry name" value="G6P_DH"/>
</dbReference>
<dbReference type="EC" id="1.1.1.49" evidence="7"/>
<feature type="domain" description="Glucose-6-phosphate dehydrogenase NAD-binding" evidence="8">
    <location>
        <begin position="10"/>
        <end position="182"/>
    </location>
</feature>
<accession>A0A1Y4LA49</accession>
<dbReference type="Gene3D" id="3.40.50.720">
    <property type="entry name" value="NAD(P)-binding Rossmann-like Domain"/>
    <property type="match status" value="1"/>
</dbReference>
<dbReference type="GO" id="GO:0004345">
    <property type="term" value="F:glucose-6-phosphate dehydrogenase activity"/>
    <property type="evidence" value="ECO:0007669"/>
    <property type="project" value="UniProtKB-UniRule"/>
</dbReference>
<dbReference type="GO" id="GO:0006006">
    <property type="term" value="P:glucose metabolic process"/>
    <property type="evidence" value="ECO:0007669"/>
    <property type="project" value="UniProtKB-KW"/>
</dbReference>
<dbReference type="GO" id="GO:0005829">
    <property type="term" value="C:cytosol"/>
    <property type="evidence" value="ECO:0007669"/>
    <property type="project" value="TreeGrafter"/>
</dbReference>
<dbReference type="PANTHER" id="PTHR23429">
    <property type="entry name" value="GLUCOSE-6-PHOSPHATE 1-DEHYDROGENASE G6PD"/>
    <property type="match status" value="1"/>
</dbReference>
<comment type="function">
    <text evidence="7">Catalyzes the oxidation of glucose 6-phosphate to 6-phosphogluconolactone.</text>
</comment>
<feature type="binding site" evidence="7">
    <location>
        <position position="143"/>
    </location>
    <ligand>
        <name>NADP(+)</name>
        <dbReference type="ChEBI" id="CHEBI:58349"/>
    </ligand>
</feature>
<gene>
    <name evidence="7" type="primary">zwf</name>
    <name evidence="10" type="ORF">B5F17_03175</name>
</gene>
<dbReference type="InterPro" id="IPR036291">
    <property type="entry name" value="NAD(P)-bd_dom_sf"/>
</dbReference>
<keyword evidence="6 7" id="KW-0119">Carbohydrate metabolism</keyword>
<feature type="binding site" evidence="7">
    <location>
        <begin position="88"/>
        <end position="89"/>
    </location>
    <ligand>
        <name>NADP(+)</name>
        <dbReference type="ChEBI" id="CHEBI:58349"/>
    </ligand>
</feature>
<dbReference type="EMBL" id="NFKK01000003">
    <property type="protein sequence ID" value="OUP53603.1"/>
    <property type="molecule type" value="Genomic_DNA"/>
</dbReference>
<dbReference type="HAMAP" id="MF_00966">
    <property type="entry name" value="G6PD"/>
    <property type="match status" value="1"/>
</dbReference>
<dbReference type="PIRSF" id="PIRSF000110">
    <property type="entry name" value="G6PD"/>
    <property type="match status" value="1"/>
</dbReference>
<dbReference type="AlphaFoldDB" id="A0A1Y4LA49"/>
<reference evidence="11" key="1">
    <citation type="submission" date="2017-04" db="EMBL/GenBank/DDBJ databases">
        <title>Function of individual gut microbiota members based on whole genome sequencing of pure cultures obtained from chicken caecum.</title>
        <authorList>
            <person name="Medvecky M."/>
            <person name="Cejkova D."/>
            <person name="Polansky O."/>
            <person name="Karasova D."/>
            <person name="Kubasova T."/>
            <person name="Cizek A."/>
            <person name="Rychlik I."/>
        </authorList>
    </citation>
    <scope>NUCLEOTIDE SEQUENCE [LARGE SCALE GENOMIC DNA]</scope>
    <source>
        <strain evidence="11">An180</strain>
    </source>
</reference>
<keyword evidence="5 7" id="KW-0560">Oxidoreductase</keyword>
<dbReference type="SUPFAM" id="SSF55347">
    <property type="entry name" value="Glyceraldehyde-3-phosphate dehydrogenase-like, C-terminal domain"/>
    <property type="match status" value="1"/>
</dbReference>
<dbReference type="PRINTS" id="PR00079">
    <property type="entry name" value="G6PDHDRGNASE"/>
</dbReference>
<evidence type="ECO:0000313" key="10">
    <source>
        <dbReference type="EMBL" id="OUP53603.1"/>
    </source>
</evidence>
<evidence type="ECO:0000256" key="7">
    <source>
        <dbReference type="HAMAP-Rule" id="MF_00966"/>
    </source>
</evidence>
<dbReference type="SUPFAM" id="SSF51735">
    <property type="entry name" value="NAD(P)-binding Rossmann-fold domains"/>
    <property type="match status" value="1"/>
</dbReference>
<protein>
    <recommendedName>
        <fullName evidence="7">Glucose-6-phosphate 1-dehydrogenase</fullName>
        <shortName evidence="7">G6PD</shortName>
        <ecNumber evidence="7">1.1.1.49</ecNumber>
    </recommendedName>
</protein>
<feature type="domain" description="Glucose-6-phosphate dehydrogenase C-terminal" evidence="9">
    <location>
        <begin position="185"/>
        <end position="462"/>
    </location>
</feature>
<evidence type="ECO:0000256" key="5">
    <source>
        <dbReference type="ARBA" id="ARBA00023002"/>
    </source>
</evidence>
<name>A0A1Y4LA49_9FIRM</name>
<dbReference type="UniPathway" id="UPA00115">
    <property type="reaction ID" value="UER00408"/>
</dbReference>
<feature type="binding site" evidence="7">
    <location>
        <position position="230"/>
    </location>
    <ligand>
        <name>substrate</name>
    </ligand>
</feature>
<organism evidence="10 11">
    <name type="scientific">Butyricicoccus pullicaecorum</name>
    <dbReference type="NCBI Taxonomy" id="501571"/>
    <lineage>
        <taxon>Bacteria</taxon>
        <taxon>Bacillati</taxon>
        <taxon>Bacillota</taxon>
        <taxon>Clostridia</taxon>
        <taxon>Eubacteriales</taxon>
        <taxon>Butyricicoccaceae</taxon>
        <taxon>Butyricicoccus</taxon>
    </lineage>
</organism>
<evidence type="ECO:0000256" key="1">
    <source>
        <dbReference type="ARBA" id="ARBA00004937"/>
    </source>
</evidence>
<dbReference type="PROSITE" id="PS00069">
    <property type="entry name" value="G6P_DEHYDROGENASE"/>
    <property type="match status" value="1"/>
</dbReference>
<comment type="caution">
    <text evidence="10">The sequence shown here is derived from an EMBL/GenBank/DDBJ whole genome shotgun (WGS) entry which is preliminary data.</text>
</comment>
<dbReference type="Pfam" id="PF00479">
    <property type="entry name" value="G6PD_N"/>
    <property type="match status" value="1"/>
</dbReference>
<dbReference type="GO" id="GO:0009051">
    <property type="term" value="P:pentose-phosphate shunt, oxidative branch"/>
    <property type="evidence" value="ECO:0007669"/>
    <property type="project" value="TreeGrafter"/>
</dbReference>
<evidence type="ECO:0000256" key="6">
    <source>
        <dbReference type="ARBA" id="ARBA00023277"/>
    </source>
</evidence>
<dbReference type="PANTHER" id="PTHR23429:SF0">
    <property type="entry name" value="GLUCOSE-6-PHOSPHATE 1-DEHYDROGENASE"/>
    <property type="match status" value="1"/>
</dbReference>
<dbReference type="InterPro" id="IPR022674">
    <property type="entry name" value="G6P_DH_NAD-bd"/>
</dbReference>
<keyword evidence="3 7" id="KW-0313">Glucose metabolism</keyword>
<dbReference type="InterPro" id="IPR022675">
    <property type="entry name" value="G6P_DH_C"/>
</dbReference>
<comment type="catalytic activity">
    <reaction evidence="7">
        <text>D-glucose 6-phosphate + NADP(+) = 6-phospho-D-glucono-1,5-lactone + NADPH + H(+)</text>
        <dbReference type="Rhea" id="RHEA:15841"/>
        <dbReference type="ChEBI" id="CHEBI:15378"/>
        <dbReference type="ChEBI" id="CHEBI:57783"/>
        <dbReference type="ChEBI" id="CHEBI:57955"/>
        <dbReference type="ChEBI" id="CHEBI:58349"/>
        <dbReference type="ChEBI" id="CHEBI:61548"/>
        <dbReference type="EC" id="1.1.1.49"/>
    </reaction>
</comment>
<feature type="binding site" evidence="7">
    <location>
        <position position="173"/>
    </location>
    <ligand>
        <name>substrate</name>
    </ligand>
</feature>
<evidence type="ECO:0000256" key="2">
    <source>
        <dbReference type="ARBA" id="ARBA00009975"/>
    </source>
</evidence>
<comment type="caution">
    <text evidence="7">Lacks conserved residue(s) required for the propagation of feature annotation.</text>
</comment>
<evidence type="ECO:0000259" key="8">
    <source>
        <dbReference type="Pfam" id="PF00479"/>
    </source>
</evidence>
<dbReference type="InterPro" id="IPR019796">
    <property type="entry name" value="G6P_DH_AS"/>
</dbReference>
<evidence type="ECO:0000256" key="4">
    <source>
        <dbReference type="ARBA" id="ARBA00022857"/>
    </source>
</evidence>
<proteinExistence type="inferred from homology"/>
<feature type="active site" description="Proton acceptor" evidence="7">
    <location>
        <position position="235"/>
    </location>
</feature>
<dbReference type="GO" id="GO:0050661">
    <property type="term" value="F:NADP binding"/>
    <property type="evidence" value="ECO:0007669"/>
    <property type="project" value="UniProtKB-UniRule"/>
</dbReference>
<dbReference type="Pfam" id="PF02781">
    <property type="entry name" value="G6PD_C"/>
    <property type="match status" value="1"/>
</dbReference>
<evidence type="ECO:0000259" key="9">
    <source>
        <dbReference type="Pfam" id="PF02781"/>
    </source>
</evidence>
<evidence type="ECO:0000313" key="11">
    <source>
        <dbReference type="Proteomes" id="UP000195897"/>
    </source>
</evidence>
<keyword evidence="4 7" id="KW-0521">NADP</keyword>
<dbReference type="Gene3D" id="3.30.360.10">
    <property type="entry name" value="Dihydrodipicolinate Reductase, domain 2"/>
    <property type="match status" value="1"/>
</dbReference>
<sequence>MNGKRPAITIFGGTGDLTFRKLLPALYNRMLSGSAPDGQDIIIIGRRAYTDAEYREKAREWVKKFARLPYREETFETFAQSIRYYRMDFTNLEAYPALDTFLDEQGIETCVFYFAVAPRFFATIAEGLFQIGHAQGSQVILEKPFGESLDDARALNARLEAAFGAENIYRIDHYLGKEMVRNVQTIRFTNPIFADAWDAKHIACIQISALEDVGVETRGGYYDHSGALRDMVQNHLFQILSILAMERPAAFTPEAMHEEQLRVLRALRPLTEESIADQVVLGQYDGYREETNVAPDSKTETYAALKVFVDNDRWRDMPFYIRTGKKLGRREMEVAVVFKSPSPDIAPTVLLVKFQPTEGVYLQFNIKRPGDFEDIMPVKMDFCQSCSIANRINTPEAYERLLSACFHGERSWFSQWDQIETSWKYVDRLEELWGDRTPAAYAPDTAGPREADALLEQDGHHWFREPEVQ</sequence>
<feature type="binding site" evidence="7">
    <location>
        <position position="46"/>
    </location>
    <ligand>
        <name>NADP(+)</name>
        <dbReference type="ChEBI" id="CHEBI:58349"/>
    </ligand>
</feature>
<comment type="similarity">
    <text evidence="2 7">Belongs to the glucose-6-phosphate dehydrogenase family.</text>
</comment>
<comment type="pathway">
    <text evidence="1 7">Carbohydrate degradation; pentose phosphate pathway; D-ribulose 5-phosphate from D-glucose 6-phosphate (oxidative stage): step 1/3.</text>
</comment>
<dbReference type="Proteomes" id="UP000195897">
    <property type="component" value="Unassembled WGS sequence"/>
</dbReference>
<feature type="binding site" evidence="7">
    <location>
        <position position="325"/>
    </location>
    <ligand>
        <name>substrate</name>
    </ligand>
</feature>
<dbReference type="NCBIfam" id="TIGR00871">
    <property type="entry name" value="zwf"/>
    <property type="match status" value="1"/>
</dbReference>
<dbReference type="RefSeq" id="WP_087370733.1">
    <property type="nucleotide sequence ID" value="NZ_NFKK01000003.1"/>
</dbReference>
<feature type="binding site" evidence="7">
    <location>
        <position position="211"/>
    </location>
    <ligand>
        <name>substrate</name>
    </ligand>
</feature>